<dbReference type="Proteomes" id="UP000771749">
    <property type="component" value="Unassembled WGS sequence"/>
</dbReference>
<feature type="transmembrane region" description="Helical" evidence="5">
    <location>
        <begin position="25"/>
        <end position="48"/>
    </location>
</feature>
<evidence type="ECO:0000313" key="6">
    <source>
        <dbReference type="EMBL" id="MBO8454617.1"/>
    </source>
</evidence>
<dbReference type="PANTHER" id="PTHR30371:SF0">
    <property type="entry name" value="SEC-INDEPENDENT PROTEIN TRANSLOCASE PROTEIN TATC, CHLOROPLASTIC-RELATED"/>
    <property type="match status" value="1"/>
</dbReference>
<evidence type="ECO:0000256" key="1">
    <source>
        <dbReference type="ARBA" id="ARBA00004141"/>
    </source>
</evidence>
<keyword evidence="2 5" id="KW-0812">Transmembrane</keyword>
<name>A0A940DP75_9BACT</name>
<dbReference type="NCBIfam" id="TIGR00945">
    <property type="entry name" value="tatC"/>
    <property type="match status" value="1"/>
</dbReference>
<keyword evidence="3 5" id="KW-1133">Transmembrane helix</keyword>
<dbReference type="Pfam" id="PF00902">
    <property type="entry name" value="TatC"/>
    <property type="match status" value="1"/>
</dbReference>
<dbReference type="PANTHER" id="PTHR30371">
    <property type="entry name" value="SEC-INDEPENDENT PROTEIN TRANSLOCASE PROTEIN TATC"/>
    <property type="match status" value="1"/>
</dbReference>
<protein>
    <recommendedName>
        <fullName evidence="5">Sec-independent protein translocase protein TatC</fullName>
    </recommendedName>
</protein>
<comment type="caution">
    <text evidence="6">The sequence shown here is derived from an EMBL/GenBank/DDBJ whole genome shotgun (WGS) entry which is preliminary data.</text>
</comment>
<dbReference type="HAMAP" id="MF_00902">
    <property type="entry name" value="TatC"/>
    <property type="match status" value="1"/>
</dbReference>
<proteinExistence type="inferred from homology"/>
<dbReference type="GO" id="GO:0043953">
    <property type="term" value="P:protein transport by the Tat complex"/>
    <property type="evidence" value="ECO:0007669"/>
    <property type="project" value="UniProtKB-UniRule"/>
</dbReference>
<feature type="transmembrane region" description="Helical" evidence="5">
    <location>
        <begin position="129"/>
        <end position="153"/>
    </location>
</feature>
<keyword evidence="5" id="KW-1003">Cell membrane</keyword>
<evidence type="ECO:0000313" key="7">
    <source>
        <dbReference type="Proteomes" id="UP000771749"/>
    </source>
</evidence>
<keyword evidence="4 5" id="KW-0472">Membrane</keyword>
<keyword evidence="5" id="KW-0653">Protein transport</keyword>
<evidence type="ECO:0000256" key="5">
    <source>
        <dbReference type="HAMAP-Rule" id="MF_00902"/>
    </source>
</evidence>
<evidence type="ECO:0000256" key="4">
    <source>
        <dbReference type="ARBA" id="ARBA00023136"/>
    </source>
</evidence>
<organism evidence="6 7">
    <name type="scientific">Candidatus Cryptobacteroides gallistercoris</name>
    <dbReference type="NCBI Taxonomy" id="2840765"/>
    <lineage>
        <taxon>Bacteria</taxon>
        <taxon>Pseudomonadati</taxon>
        <taxon>Bacteroidota</taxon>
        <taxon>Bacteroidia</taxon>
        <taxon>Bacteroidales</taxon>
        <taxon>Candidatus Cryptobacteroides</taxon>
    </lineage>
</organism>
<gene>
    <name evidence="5 6" type="primary">tatC</name>
    <name evidence="6" type="ORF">IAC07_07850</name>
</gene>
<feature type="transmembrane region" description="Helical" evidence="5">
    <location>
        <begin position="212"/>
        <end position="228"/>
    </location>
</feature>
<reference evidence="6" key="2">
    <citation type="journal article" date="2021" name="PeerJ">
        <title>Extensive microbial diversity within the chicken gut microbiome revealed by metagenomics and culture.</title>
        <authorList>
            <person name="Gilroy R."/>
            <person name="Ravi A."/>
            <person name="Getino M."/>
            <person name="Pursley I."/>
            <person name="Horton D.L."/>
            <person name="Alikhan N.F."/>
            <person name="Baker D."/>
            <person name="Gharbi K."/>
            <person name="Hall N."/>
            <person name="Watson M."/>
            <person name="Adriaenssens E.M."/>
            <person name="Foster-Nyarko E."/>
            <person name="Jarju S."/>
            <person name="Secka A."/>
            <person name="Antonio M."/>
            <person name="Oren A."/>
            <person name="Chaudhuri R.R."/>
            <person name="La Ragione R."/>
            <person name="Hildebrand F."/>
            <person name="Pallen M.J."/>
        </authorList>
    </citation>
    <scope>NUCLEOTIDE SEQUENCE</scope>
    <source>
        <strain evidence="6">F1-3629</strain>
    </source>
</reference>
<feature type="transmembrane region" description="Helical" evidence="5">
    <location>
        <begin position="87"/>
        <end position="108"/>
    </location>
</feature>
<dbReference type="GO" id="GO:0009977">
    <property type="term" value="F:proton motive force dependent protein transmembrane transporter activity"/>
    <property type="evidence" value="ECO:0007669"/>
    <property type="project" value="TreeGrafter"/>
</dbReference>
<dbReference type="GO" id="GO:0065002">
    <property type="term" value="P:intracellular protein transmembrane transport"/>
    <property type="evidence" value="ECO:0007669"/>
    <property type="project" value="TreeGrafter"/>
</dbReference>
<dbReference type="EMBL" id="JADIMJ010000121">
    <property type="protein sequence ID" value="MBO8454617.1"/>
    <property type="molecule type" value="Genomic_DNA"/>
</dbReference>
<comment type="caution">
    <text evidence="5">Lacks conserved residue(s) required for the propagation of feature annotation.</text>
</comment>
<keyword evidence="5" id="KW-0811">Translocation</keyword>
<sequence length="255" mass="28985">MKEEIQKTGQNEMSFWGHLDVLRWAIIRIGAVTAVFLAGYFIAIPHIFDRFVLGPSRPDFFLYRWLGGFMGGDFSVDIINISVTSQFTTHISTSFWLAAVTVFPYIIYEIWKFISPALYPREKKSVRPAFILSTAMFYLGCAVGYCIVFPFTFRFLAEYQVGSGIVNQISLDSYMSNFLLMIFVMGLVFELPVLAKALSALGLFDRQFLKKYRRHAVVVLLILAAVITPTGDPFTLLVVSVPLYLLYEMAILMVK</sequence>
<comment type="function">
    <text evidence="5">Part of the twin-arginine translocation (Tat) system that transports large folded proteins containing a characteristic twin-arginine motif in their signal peptide across membranes.</text>
</comment>
<dbReference type="GO" id="GO:0033281">
    <property type="term" value="C:TAT protein transport complex"/>
    <property type="evidence" value="ECO:0007669"/>
    <property type="project" value="UniProtKB-UniRule"/>
</dbReference>
<accession>A0A940DP75</accession>
<dbReference type="InterPro" id="IPR002033">
    <property type="entry name" value="TatC"/>
</dbReference>
<reference evidence="6" key="1">
    <citation type="submission" date="2020-10" db="EMBL/GenBank/DDBJ databases">
        <authorList>
            <person name="Gilroy R."/>
        </authorList>
    </citation>
    <scope>NUCLEOTIDE SEQUENCE</scope>
    <source>
        <strain evidence="6">F1-3629</strain>
    </source>
</reference>
<evidence type="ECO:0000256" key="3">
    <source>
        <dbReference type="ARBA" id="ARBA00022989"/>
    </source>
</evidence>
<evidence type="ECO:0000256" key="2">
    <source>
        <dbReference type="ARBA" id="ARBA00022692"/>
    </source>
</evidence>
<comment type="similarity">
    <text evidence="5">Belongs to the TatC family.</text>
</comment>
<comment type="subcellular location">
    <subcellularLocation>
        <location evidence="5">Cell membrane</location>
        <topology evidence="5">Multi-pass membrane protein</topology>
    </subcellularLocation>
    <subcellularLocation>
        <location evidence="1">Membrane</location>
        <topology evidence="1">Multi-pass membrane protein</topology>
    </subcellularLocation>
</comment>
<dbReference type="AlphaFoldDB" id="A0A940DP75"/>
<keyword evidence="5" id="KW-0813">Transport</keyword>
<dbReference type="PRINTS" id="PR01840">
    <property type="entry name" value="TATCFAMILY"/>
</dbReference>
<comment type="subunit">
    <text evidence="5">Forms a complex with TatA.</text>
</comment>